<dbReference type="Pfam" id="PF13246">
    <property type="entry name" value="Cation_ATPase"/>
    <property type="match status" value="1"/>
</dbReference>
<evidence type="ECO:0000256" key="2">
    <source>
        <dbReference type="ARBA" id="ARBA00022692"/>
    </source>
</evidence>
<gene>
    <name evidence="9" type="ORF">LY79DRAFT_707845</name>
</gene>
<feature type="domain" description="P-type ATPase A" evidence="7">
    <location>
        <begin position="54"/>
        <end position="115"/>
    </location>
</feature>
<evidence type="ECO:0000256" key="4">
    <source>
        <dbReference type="ARBA" id="ARBA00023136"/>
    </source>
</evidence>
<dbReference type="SUPFAM" id="SSF56784">
    <property type="entry name" value="HAD-like"/>
    <property type="match status" value="1"/>
</dbReference>
<evidence type="ECO:0000256" key="5">
    <source>
        <dbReference type="SAM" id="MobiDB-lite"/>
    </source>
</evidence>
<dbReference type="Gene3D" id="1.20.1110.10">
    <property type="entry name" value="Calcium-transporting ATPase, transmembrane domain"/>
    <property type="match status" value="3"/>
</dbReference>
<feature type="region of interest" description="Disordered" evidence="5">
    <location>
        <begin position="564"/>
        <end position="592"/>
    </location>
</feature>
<dbReference type="Pfam" id="PF00122">
    <property type="entry name" value="E1-E2_ATPase"/>
    <property type="match status" value="1"/>
</dbReference>
<dbReference type="Gene3D" id="2.70.150.10">
    <property type="entry name" value="Calcium-transporting ATPase, cytoplasmic transduction domain A"/>
    <property type="match status" value="1"/>
</dbReference>
<comment type="subcellular location">
    <subcellularLocation>
        <location evidence="1">Membrane</location>
        <topology evidence="1">Multi-pass membrane protein</topology>
    </subcellularLocation>
</comment>
<dbReference type="InterPro" id="IPR023214">
    <property type="entry name" value="HAD_sf"/>
</dbReference>
<dbReference type="InterPro" id="IPR008250">
    <property type="entry name" value="ATPase_P-typ_transduc_dom_A_sf"/>
</dbReference>
<dbReference type="SUPFAM" id="SSF81653">
    <property type="entry name" value="Calcium ATPase, transduction domain A"/>
    <property type="match status" value="1"/>
</dbReference>
<evidence type="ECO:0000256" key="1">
    <source>
        <dbReference type="ARBA" id="ARBA00004141"/>
    </source>
</evidence>
<feature type="transmembrane region" description="Helical" evidence="6">
    <location>
        <begin position="470"/>
        <end position="489"/>
    </location>
</feature>
<dbReference type="GO" id="GO:0030001">
    <property type="term" value="P:metal ion transport"/>
    <property type="evidence" value="ECO:0007669"/>
    <property type="project" value="UniProtKB-ARBA"/>
</dbReference>
<feature type="transmembrane region" description="Helical" evidence="6">
    <location>
        <begin position="423"/>
        <end position="450"/>
    </location>
</feature>
<reference evidence="9" key="1">
    <citation type="submission" date="2021-06" db="EMBL/GenBank/DDBJ databases">
        <title>Comparative genomics, transcriptomics and evolutionary studies reveal genomic signatures of adaptation to plant cell wall in hemibiotrophic fungi.</title>
        <authorList>
            <consortium name="DOE Joint Genome Institute"/>
            <person name="Baroncelli R."/>
            <person name="Diaz J.F."/>
            <person name="Benocci T."/>
            <person name="Peng M."/>
            <person name="Battaglia E."/>
            <person name="Haridas S."/>
            <person name="Andreopoulos W."/>
            <person name="Labutti K."/>
            <person name="Pangilinan J."/>
            <person name="Floch G.L."/>
            <person name="Makela M.R."/>
            <person name="Henrissat B."/>
            <person name="Grigoriev I.V."/>
            <person name="Crouch J.A."/>
            <person name="De Vries R.P."/>
            <person name="Sukno S.A."/>
            <person name="Thon M.R."/>
        </authorList>
    </citation>
    <scope>NUCLEOTIDE SEQUENCE</scope>
    <source>
        <strain evidence="9">CBS 125086</strain>
    </source>
</reference>
<keyword evidence="10" id="KW-1185">Reference proteome</keyword>
<proteinExistence type="predicted"/>
<dbReference type="GeneID" id="85449301"/>
<dbReference type="FunFam" id="1.20.1110.10:FF:000020">
    <property type="entry name" value="Sodium ion P-type ATPase"/>
    <property type="match status" value="1"/>
</dbReference>
<protein>
    <recommendedName>
        <fullName evidence="11">Cation-transporting P-type ATPase C-terminal domain-containing protein</fullName>
    </recommendedName>
</protein>
<keyword evidence="2 6" id="KW-0812">Transmembrane</keyword>
<evidence type="ECO:0000313" key="10">
    <source>
        <dbReference type="Proteomes" id="UP001230504"/>
    </source>
</evidence>
<dbReference type="SUPFAM" id="SSF81665">
    <property type="entry name" value="Calcium ATPase, transmembrane domain M"/>
    <property type="match status" value="1"/>
</dbReference>
<evidence type="ECO:0000256" key="3">
    <source>
        <dbReference type="ARBA" id="ARBA00022989"/>
    </source>
</evidence>
<dbReference type="Pfam" id="PF00689">
    <property type="entry name" value="Cation_ATPase_C"/>
    <property type="match status" value="1"/>
</dbReference>
<feature type="transmembrane region" description="Helical" evidence="6">
    <location>
        <begin position="510"/>
        <end position="530"/>
    </location>
</feature>
<feature type="transmembrane region" description="Helical" evidence="6">
    <location>
        <begin position="24"/>
        <end position="42"/>
    </location>
</feature>
<keyword evidence="3 6" id="KW-1133">Transmembrane helix</keyword>
<dbReference type="Proteomes" id="UP001230504">
    <property type="component" value="Unassembled WGS sequence"/>
</dbReference>
<dbReference type="SUPFAM" id="SSF81660">
    <property type="entry name" value="Metal cation-transporting ATPase, ATP-binding domain N"/>
    <property type="match status" value="1"/>
</dbReference>
<dbReference type="GO" id="GO:0000166">
    <property type="term" value="F:nucleotide binding"/>
    <property type="evidence" value="ECO:0007669"/>
    <property type="project" value="InterPro"/>
</dbReference>
<comment type="caution">
    <text evidence="9">The sequence shown here is derived from an EMBL/GenBank/DDBJ whole genome shotgun (WGS) entry which is preliminary data.</text>
</comment>
<evidence type="ECO:0000256" key="6">
    <source>
        <dbReference type="SAM" id="Phobius"/>
    </source>
</evidence>
<feature type="domain" description="Cation-transporting P-type ATPase C-terminal" evidence="8">
    <location>
        <begin position="378"/>
        <end position="532"/>
    </location>
</feature>
<dbReference type="PANTHER" id="PTHR42861">
    <property type="entry name" value="CALCIUM-TRANSPORTING ATPASE"/>
    <property type="match status" value="1"/>
</dbReference>
<feature type="compositionally biased region" description="Basic and acidic residues" evidence="5">
    <location>
        <begin position="583"/>
        <end position="592"/>
    </location>
</feature>
<evidence type="ECO:0000259" key="7">
    <source>
        <dbReference type="Pfam" id="PF00122"/>
    </source>
</evidence>
<organism evidence="9 10">
    <name type="scientific">Colletotrichum navitas</name>
    <dbReference type="NCBI Taxonomy" id="681940"/>
    <lineage>
        <taxon>Eukaryota</taxon>
        <taxon>Fungi</taxon>
        <taxon>Dikarya</taxon>
        <taxon>Ascomycota</taxon>
        <taxon>Pezizomycotina</taxon>
        <taxon>Sordariomycetes</taxon>
        <taxon>Hypocreomycetidae</taxon>
        <taxon>Glomerellales</taxon>
        <taxon>Glomerellaceae</taxon>
        <taxon>Colletotrichum</taxon>
        <taxon>Colletotrichum graminicola species complex</taxon>
    </lineage>
</organism>
<accession>A0AAD8PL24</accession>
<dbReference type="InterPro" id="IPR023298">
    <property type="entry name" value="ATPase_P-typ_TM_dom_sf"/>
</dbReference>
<dbReference type="EMBL" id="JAHLJV010000126">
    <property type="protein sequence ID" value="KAK1569660.1"/>
    <property type="molecule type" value="Genomic_DNA"/>
</dbReference>
<evidence type="ECO:0008006" key="11">
    <source>
        <dbReference type="Google" id="ProtNLM"/>
    </source>
</evidence>
<dbReference type="InterPro" id="IPR059000">
    <property type="entry name" value="ATPase_P-type_domA"/>
</dbReference>
<evidence type="ECO:0000313" key="9">
    <source>
        <dbReference type="EMBL" id="KAK1569660.1"/>
    </source>
</evidence>
<dbReference type="InterPro" id="IPR006068">
    <property type="entry name" value="ATPase_P-typ_cation-transptr_C"/>
</dbReference>
<dbReference type="Gene3D" id="3.40.50.1000">
    <property type="entry name" value="HAD superfamily/HAD-like"/>
    <property type="match status" value="2"/>
</dbReference>
<name>A0AAD8PL24_9PEZI</name>
<dbReference type="GO" id="GO:0016020">
    <property type="term" value="C:membrane"/>
    <property type="evidence" value="ECO:0007669"/>
    <property type="project" value="UniProtKB-SubCell"/>
</dbReference>
<dbReference type="RefSeq" id="XP_060407869.1">
    <property type="nucleotide sequence ID" value="XM_060565061.1"/>
</dbReference>
<dbReference type="Gene3D" id="3.40.1110.10">
    <property type="entry name" value="Calcium-transporting ATPase, cytoplasmic domain N"/>
    <property type="match status" value="1"/>
</dbReference>
<keyword evidence="4 6" id="KW-0472">Membrane</keyword>
<dbReference type="InterPro" id="IPR036412">
    <property type="entry name" value="HAD-like_sf"/>
</dbReference>
<dbReference type="AlphaFoldDB" id="A0AAD8PL24"/>
<evidence type="ECO:0000259" key="8">
    <source>
        <dbReference type="Pfam" id="PF00689"/>
    </source>
</evidence>
<dbReference type="InterPro" id="IPR023299">
    <property type="entry name" value="ATPase_P-typ_cyto_dom_N"/>
</dbReference>
<sequence length="592" mass="65280">MTMVLILAMAVSFGIDSWIEGGVVTFVILLNVVVGFFQEFSAEKTMDSLRSPSSPTASVVRDGKTMVVPSSEIIPGDLIEIKTGDTIPADVKLIEAVNFETDEALLTGESLPVRENAVFASRFGWNRLRLTTGETPEWSEIAEVPFDSDAKRMSVIMKHNPTGEYHAHTKGAVERVIQICKKSTPEDSGKLADVTPEFHEEILRNMEALAGLGLRVLALASRPFDNSTPTKGDKVERASVERDLCHEAGISVHVLTGDHPETAKAITIEVGILLSRMDCVVRNVADAMVMTASQFDALTDDEVDRLPVLPLVIARCIPSTKTGDDSGSDVAKDASDIVLTDDNFASIVTDIKEGQQIFDNIQNLTFKDARGLSIFPPTPVEIVWIIMATSGMPDMGLSFKQAIPNIMRQPPQSLKTGIFNAKFLVDMVVYGLWIMALCLSSFSLVVYSFGDERLGENCNGSHNETCDIVFRARATTFACLTLFALFLAWEMPGSKKYFTQWMIDVRRNKFLFWAIIIGFVTLFPLLYIPIINTSSPRLSSSTSRKTLGVAWKDMDIEQRVFGEYLGGPSDDDHHTEVGYYDPDMEKKEGSGK</sequence>